<proteinExistence type="inferred from homology"/>
<comment type="domain">
    <text evidence="5">Consists of three domains, a large central CORE domain and two small peripheral domains, NMPbind and LID, which undergo movements during catalysis. The LID domain closes over the site of phosphoryl transfer upon ATP binding. Assembling and dissambling the active center during each catalytic cycle provides an effective means to prevent ATP hydrolysis.</text>
</comment>
<evidence type="ECO:0000256" key="3">
    <source>
        <dbReference type="ARBA" id="ARBA00022741"/>
    </source>
</evidence>
<comment type="caution">
    <text evidence="8">The sequence shown here is derived from an EMBL/GenBank/DDBJ whole genome shotgun (WGS) entry which is preliminary data.</text>
</comment>
<dbReference type="HAMAP" id="MF_00235">
    <property type="entry name" value="Adenylate_kinase_Adk"/>
    <property type="match status" value="1"/>
</dbReference>
<reference evidence="8" key="1">
    <citation type="submission" date="2020-08" db="EMBL/GenBank/DDBJ databases">
        <title>Lewinella bacteria from marine environments.</title>
        <authorList>
            <person name="Zhong Y."/>
        </authorList>
    </citation>
    <scope>NUCLEOTIDE SEQUENCE</scope>
    <source>
        <strain evidence="8">KCTC 42187</strain>
    </source>
</reference>
<evidence type="ECO:0000313" key="9">
    <source>
        <dbReference type="Proteomes" id="UP000650081"/>
    </source>
</evidence>
<evidence type="ECO:0000256" key="6">
    <source>
        <dbReference type="RuleBase" id="RU003330"/>
    </source>
</evidence>
<feature type="binding site" evidence="5">
    <location>
        <begin position="11"/>
        <end position="16"/>
    </location>
    <ligand>
        <name>ATP</name>
        <dbReference type="ChEBI" id="CHEBI:30616"/>
    </ligand>
</feature>
<comment type="pathway">
    <text evidence="5">Purine metabolism; AMP biosynthesis via salvage pathway; AMP from ADP: step 1/1.</text>
</comment>
<keyword evidence="9" id="KW-1185">Reference proteome</keyword>
<feature type="binding site" evidence="5">
    <location>
        <begin position="58"/>
        <end position="60"/>
    </location>
    <ligand>
        <name>AMP</name>
        <dbReference type="ChEBI" id="CHEBI:456215"/>
    </ligand>
</feature>
<gene>
    <name evidence="5" type="primary">adk</name>
    <name evidence="8" type="ORF">H9S92_08670</name>
</gene>
<dbReference type="GO" id="GO:0005737">
    <property type="term" value="C:cytoplasm"/>
    <property type="evidence" value="ECO:0007669"/>
    <property type="project" value="UniProtKB-SubCell"/>
</dbReference>
<dbReference type="InterPro" id="IPR033690">
    <property type="entry name" value="Adenylat_kinase_CS"/>
</dbReference>
<evidence type="ECO:0000313" key="8">
    <source>
        <dbReference type="EMBL" id="MBC6994232.1"/>
    </source>
</evidence>
<dbReference type="InterPro" id="IPR000850">
    <property type="entry name" value="Adenylat/UMP-CMP_kin"/>
</dbReference>
<dbReference type="GO" id="GO:0004017">
    <property type="term" value="F:AMP kinase activity"/>
    <property type="evidence" value="ECO:0007669"/>
    <property type="project" value="UniProtKB-UniRule"/>
</dbReference>
<evidence type="ECO:0000256" key="1">
    <source>
        <dbReference type="ARBA" id="ARBA00022679"/>
    </source>
</evidence>
<feature type="binding site" evidence="5">
    <location>
        <position position="37"/>
    </location>
    <ligand>
        <name>AMP</name>
        <dbReference type="ChEBI" id="CHEBI:456215"/>
    </ligand>
</feature>
<dbReference type="NCBIfam" id="NF001381">
    <property type="entry name" value="PRK00279.1-3"/>
    <property type="match status" value="1"/>
</dbReference>
<evidence type="ECO:0000256" key="7">
    <source>
        <dbReference type="RuleBase" id="RU003331"/>
    </source>
</evidence>
<dbReference type="NCBIfam" id="NF011105">
    <property type="entry name" value="PRK14532.1"/>
    <property type="match status" value="1"/>
</dbReference>
<feature type="binding site" evidence="5">
    <location>
        <position position="134"/>
    </location>
    <ligand>
        <name>AMP</name>
        <dbReference type="ChEBI" id="CHEBI:456215"/>
    </ligand>
</feature>
<dbReference type="CDD" id="cd01428">
    <property type="entry name" value="ADK"/>
    <property type="match status" value="1"/>
</dbReference>
<protein>
    <recommendedName>
        <fullName evidence="5 7">Adenylate kinase</fullName>
        <shortName evidence="5">AK</shortName>
        <ecNumber evidence="5 7">2.7.4.3</ecNumber>
    </recommendedName>
    <alternativeName>
        <fullName evidence="5">ATP-AMP transphosphorylase</fullName>
    </alternativeName>
    <alternativeName>
        <fullName evidence="5">ATP:AMP phosphotransferase</fullName>
    </alternativeName>
    <alternativeName>
        <fullName evidence="5">Adenylate monophosphate kinase</fullName>
    </alternativeName>
</protein>
<dbReference type="AlphaFoldDB" id="A0A923PHM1"/>
<dbReference type="PRINTS" id="PR00094">
    <property type="entry name" value="ADENYLTKNASE"/>
</dbReference>
<feature type="binding site" evidence="5">
    <location>
        <begin position="86"/>
        <end position="89"/>
    </location>
    <ligand>
        <name>AMP</name>
        <dbReference type="ChEBI" id="CHEBI:456215"/>
    </ligand>
</feature>
<keyword evidence="3 5" id="KW-0547">Nucleotide-binding</keyword>
<dbReference type="PANTHER" id="PTHR23359">
    <property type="entry name" value="NUCLEOTIDE KINASE"/>
    <property type="match status" value="1"/>
</dbReference>
<dbReference type="NCBIfam" id="NF011100">
    <property type="entry name" value="PRK14527.1"/>
    <property type="match status" value="1"/>
</dbReference>
<feature type="binding site" evidence="5">
    <location>
        <position position="128"/>
    </location>
    <ligand>
        <name>ATP</name>
        <dbReference type="ChEBI" id="CHEBI:30616"/>
    </ligand>
</feature>
<feature type="binding site" evidence="5">
    <location>
        <position position="93"/>
    </location>
    <ligand>
        <name>AMP</name>
        <dbReference type="ChEBI" id="CHEBI:456215"/>
    </ligand>
</feature>
<keyword evidence="1 5" id="KW-0808">Transferase</keyword>
<accession>A0A923PHM1</accession>
<feature type="binding site" evidence="5">
    <location>
        <position position="174"/>
    </location>
    <ligand>
        <name>ATP</name>
        <dbReference type="ChEBI" id="CHEBI:30616"/>
    </ligand>
</feature>
<name>A0A923PHM1_9BACT</name>
<comment type="function">
    <text evidence="5">Catalyzes the reversible transfer of the terminal phosphate group between ATP and AMP. Plays an important role in cellular energy homeostasis and in adenine nucleotide metabolism.</text>
</comment>
<dbReference type="SUPFAM" id="SSF52540">
    <property type="entry name" value="P-loop containing nucleoside triphosphate hydrolases"/>
    <property type="match status" value="1"/>
</dbReference>
<evidence type="ECO:0000256" key="4">
    <source>
        <dbReference type="ARBA" id="ARBA00022777"/>
    </source>
</evidence>
<dbReference type="Proteomes" id="UP000650081">
    <property type="component" value="Unassembled WGS sequence"/>
</dbReference>
<dbReference type="PROSITE" id="PS00113">
    <property type="entry name" value="ADENYLATE_KINASE"/>
    <property type="match status" value="1"/>
</dbReference>
<keyword evidence="4 5" id="KW-0418">Kinase</keyword>
<comment type="similarity">
    <text evidence="5 6">Belongs to the adenylate kinase family.</text>
</comment>
<feature type="binding site" evidence="5">
    <location>
        <position position="146"/>
    </location>
    <ligand>
        <name>AMP</name>
        <dbReference type="ChEBI" id="CHEBI:456215"/>
    </ligand>
</feature>
<comment type="subcellular location">
    <subcellularLocation>
        <location evidence="5 7">Cytoplasm</location>
    </subcellularLocation>
</comment>
<feature type="region of interest" description="NMP" evidence="5">
    <location>
        <begin position="31"/>
        <end position="60"/>
    </location>
</feature>
<keyword evidence="2 5" id="KW-0545">Nucleotide biosynthesis</keyword>
<sequence length="191" mass="21405">MYNLILFGPPGSGKGTQAEKLVERYGFLHISTGDMFRDELKNETPLGLEARAYMNRGDLVPDEVTIAMLRKRVEDNPGVRGIIFDGFPRTDPQAAALNELMEQLDTQIDALILLDVDQDVVVERILARGATSGRADDLDEPTIRMRFENFLNYTAPVYAYYEQLGLAHRINGMQSREAVADDINRIIGDSI</sequence>
<organism evidence="8 9">
    <name type="scientific">Neolewinella lacunae</name>
    <dbReference type="NCBI Taxonomy" id="1517758"/>
    <lineage>
        <taxon>Bacteria</taxon>
        <taxon>Pseudomonadati</taxon>
        <taxon>Bacteroidota</taxon>
        <taxon>Saprospiria</taxon>
        <taxon>Saprospirales</taxon>
        <taxon>Lewinellaceae</taxon>
        <taxon>Neolewinella</taxon>
    </lineage>
</organism>
<evidence type="ECO:0000256" key="2">
    <source>
        <dbReference type="ARBA" id="ARBA00022727"/>
    </source>
</evidence>
<evidence type="ECO:0000256" key="5">
    <source>
        <dbReference type="HAMAP-Rule" id="MF_00235"/>
    </source>
</evidence>
<comment type="caution">
    <text evidence="5">Lacks conserved residue(s) required for the propagation of feature annotation.</text>
</comment>
<dbReference type="Pfam" id="PF00406">
    <property type="entry name" value="ADK"/>
    <property type="match status" value="1"/>
</dbReference>
<keyword evidence="5" id="KW-0963">Cytoplasm</keyword>
<dbReference type="InterPro" id="IPR027417">
    <property type="entry name" value="P-loop_NTPase"/>
</dbReference>
<dbReference type="NCBIfam" id="NF011104">
    <property type="entry name" value="PRK14531.1"/>
    <property type="match status" value="1"/>
</dbReference>
<comment type="catalytic activity">
    <reaction evidence="5 7">
        <text>AMP + ATP = 2 ADP</text>
        <dbReference type="Rhea" id="RHEA:12973"/>
        <dbReference type="ChEBI" id="CHEBI:30616"/>
        <dbReference type="ChEBI" id="CHEBI:456215"/>
        <dbReference type="ChEBI" id="CHEBI:456216"/>
        <dbReference type="EC" id="2.7.4.3"/>
    </reaction>
</comment>
<dbReference type="GO" id="GO:0005524">
    <property type="term" value="F:ATP binding"/>
    <property type="evidence" value="ECO:0007669"/>
    <property type="project" value="UniProtKB-UniRule"/>
</dbReference>
<comment type="subunit">
    <text evidence="5 7">Monomer.</text>
</comment>
<dbReference type="Gene3D" id="3.40.50.300">
    <property type="entry name" value="P-loop containing nucleotide triphosphate hydrolases"/>
    <property type="match status" value="1"/>
</dbReference>
<keyword evidence="5 7" id="KW-0067">ATP-binding</keyword>
<feature type="binding site" evidence="5">
    <location>
        <position position="32"/>
    </location>
    <ligand>
        <name>AMP</name>
        <dbReference type="ChEBI" id="CHEBI:456215"/>
    </ligand>
</feature>
<dbReference type="EMBL" id="JACSIT010000091">
    <property type="protein sequence ID" value="MBC6994232.1"/>
    <property type="molecule type" value="Genomic_DNA"/>
</dbReference>
<dbReference type="RefSeq" id="WP_187466313.1">
    <property type="nucleotide sequence ID" value="NZ_JACSIT010000091.1"/>
</dbReference>
<dbReference type="GO" id="GO:0044209">
    <property type="term" value="P:AMP salvage"/>
    <property type="evidence" value="ECO:0007669"/>
    <property type="project" value="UniProtKB-UniRule"/>
</dbReference>
<dbReference type="EC" id="2.7.4.3" evidence="5 7"/>